<organism evidence="10 11">
    <name type="scientific">Peptoniphilus koenoeneniae</name>
    <dbReference type="NCBI Taxonomy" id="507751"/>
    <lineage>
        <taxon>Bacteria</taxon>
        <taxon>Bacillati</taxon>
        <taxon>Bacillota</taxon>
        <taxon>Tissierellia</taxon>
        <taxon>Tissierellales</taxon>
        <taxon>Peptoniphilaceae</taxon>
        <taxon>Peptoniphilus</taxon>
    </lineage>
</organism>
<keyword evidence="4 9" id="KW-0479">Metal-binding</keyword>
<dbReference type="SUPFAM" id="SSF143430">
    <property type="entry name" value="TTP0101/SSO1404-like"/>
    <property type="match status" value="1"/>
</dbReference>
<evidence type="ECO:0000256" key="3">
    <source>
        <dbReference type="ARBA" id="ARBA00022722"/>
    </source>
</evidence>
<keyword evidence="8 9" id="KW-0051">Antiviral defense</keyword>
<name>A0ABU0ATA6_9FIRM</name>
<evidence type="ECO:0000256" key="9">
    <source>
        <dbReference type="HAMAP-Rule" id="MF_01471"/>
    </source>
</evidence>
<reference evidence="10 11" key="1">
    <citation type="submission" date="2023-07" db="EMBL/GenBank/DDBJ databases">
        <title>Genomic Encyclopedia of Type Strains, Phase IV (KMG-IV): sequencing the most valuable type-strain genomes for metagenomic binning, comparative biology and taxonomic classification.</title>
        <authorList>
            <person name="Goeker M."/>
        </authorList>
    </citation>
    <scope>NUCLEOTIDE SEQUENCE [LARGE SCALE GENOMIC DNA]</scope>
    <source>
        <strain evidence="10 11">DSM 22616</strain>
    </source>
</reference>
<dbReference type="EMBL" id="JAUSTN010000002">
    <property type="protein sequence ID" value="MDQ0274502.1"/>
    <property type="molecule type" value="Genomic_DNA"/>
</dbReference>
<comment type="subunit">
    <text evidence="9">Homodimer, forms a heterotetramer with a Cas1 homodimer.</text>
</comment>
<keyword evidence="11" id="KW-1185">Reference proteome</keyword>
<dbReference type="HAMAP" id="MF_01471">
    <property type="entry name" value="Cas2"/>
    <property type="match status" value="1"/>
</dbReference>
<comment type="cofactor">
    <cofactor evidence="1 9">
        <name>Mg(2+)</name>
        <dbReference type="ChEBI" id="CHEBI:18420"/>
    </cofactor>
</comment>
<dbReference type="EC" id="3.1.-.-" evidence="9"/>
<evidence type="ECO:0000256" key="5">
    <source>
        <dbReference type="ARBA" id="ARBA00022759"/>
    </source>
</evidence>
<dbReference type="Pfam" id="PF09827">
    <property type="entry name" value="CRISPR_Cas2"/>
    <property type="match status" value="1"/>
</dbReference>
<dbReference type="Gene3D" id="3.30.70.240">
    <property type="match status" value="1"/>
</dbReference>
<comment type="similarity">
    <text evidence="2 9">Belongs to the CRISPR-associated endoribonuclease Cas2 protein family.</text>
</comment>
<feature type="binding site" evidence="9">
    <location>
        <position position="13"/>
    </location>
    <ligand>
        <name>Mg(2+)</name>
        <dbReference type="ChEBI" id="CHEBI:18420"/>
        <note>catalytic</note>
    </ligand>
</feature>
<dbReference type="InterPro" id="IPR019199">
    <property type="entry name" value="Virulence_VapD/CRISPR_Cas2"/>
</dbReference>
<comment type="function">
    <text evidence="9">CRISPR (clustered regularly interspaced short palindromic repeat), is an adaptive immune system that provides protection against mobile genetic elements (viruses, transposable elements and conjugative plasmids). CRISPR clusters contain sequences complementary to antecedent mobile elements and target invading nucleic acids. CRISPR clusters are transcribed and processed into CRISPR RNA (crRNA). Functions as a ssRNA-specific endoribonuclease. Involved in the integration of spacer DNA into the CRISPR cassette.</text>
</comment>
<evidence type="ECO:0000313" key="10">
    <source>
        <dbReference type="EMBL" id="MDQ0274502.1"/>
    </source>
</evidence>
<evidence type="ECO:0000256" key="1">
    <source>
        <dbReference type="ARBA" id="ARBA00001946"/>
    </source>
</evidence>
<dbReference type="Proteomes" id="UP001236559">
    <property type="component" value="Unassembled WGS sequence"/>
</dbReference>
<accession>A0ABU0ATA6</accession>
<evidence type="ECO:0000256" key="4">
    <source>
        <dbReference type="ARBA" id="ARBA00022723"/>
    </source>
</evidence>
<gene>
    <name evidence="9" type="primary">cas2</name>
    <name evidence="10" type="ORF">J2S72_000510</name>
</gene>
<dbReference type="PANTHER" id="PTHR34405:SF1">
    <property type="entry name" value="CRISPR-ASSOCIATED ENDORIBONUCLEASE CAS2"/>
    <property type="match status" value="1"/>
</dbReference>
<dbReference type="PANTHER" id="PTHR34405">
    <property type="entry name" value="CRISPR-ASSOCIATED ENDORIBONUCLEASE CAS2"/>
    <property type="match status" value="1"/>
</dbReference>
<sequence length="94" mass="11211">MSKNFNYIFLFYDVSEKRVGKIFKICKKYLNHHQKSVFKGEITPSKIMALKRELKAIIKEEDFVTLIKLYSKNYFEEENIGKPNKIDTDKDDII</sequence>
<keyword evidence="3 9" id="KW-0540">Nuclease</keyword>
<dbReference type="RefSeq" id="WP_023055566.1">
    <property type="nucleotide sequence ID" value="NZ_JAUSTN010000002.1"/>
</dbReference>
<evidence type="ECO:0000256" key="2">
    <source>
        <dbReference type="ARBA" id="ARBA00009959"/>
    </source>
</evidence>
<keyword evidence="7 9" id="KW-0460">Magnesium</keyword>
<evidence type="ECO:0000256" key="6">
    <source>
        <dbReference type="ARBA" id="ARBA00022801"/>
    </source>
</evidence>
<evidence type="ECO:0000256" key="7">
    <source>
        <dbReference type="ARBA" id="ARBA00022842"/>
    </source>
</evidence>
<comment type="caution">
    <text evidence="10">The sequence shown here is derived from an EMBL/GenBank/DDBJ whole genome shotgun (WGS) entry which is preliminary data.</text>
</comment>
<protein>
    <recommendedName>
        <fullName evidence="9">CRISPR-associated endoribonuclease Cas2</fullName>
        <ecNumber evidence="9">3.1.-.-</ecNumber>
    </recommendedName>
</protein>
<evidence type="ECO:0000256" key="8">
    <source>
        <dbReference type="ARBA" id="ARBA00023118"/>
    </source>
</evidence>
<dbReference type="NCBIfam" id="TIGR01573">
    <property type="entry name" value="cas2"/>
    <property type="match status" value="1"/>
</dbReference>
<dbReference type="InterPro" id="IPR021127">
    <property type="entry name" value="CRISPR_associated_Cas2"/>
</dbReference>
<proteinExistence type="inferred from homology"/>
<keyword evidence="6 9" id="KW-0378">Hydrolase</keyword>
<evidence type="ECO:0000313" key="11">
    <source>
        <dbReference type="Proteomes" id="UP001236559"/>
    </source>
</evidence>
<dbReference type="CDD" id="cd09725">
    <property type="entry name" value="Cas2_I_II_III"/>
    <property type="match status" value="1"/>
</dbReference>
<keyword evidence="5 9" id="KW-0255">Endonuclease</keyword>